<dbReference type="PANTHER" id="PTHR43736:SF1">
    <property type="entry name" value="DIHYDRONEOPTERIN TRIPHOSPHATE DIPHOSPHATASE"/>
    <property type="match status" value="1"/>
</dbReference>
<keyword evidence="5" id="KW-1185">Reference proteome</keyword>
<dbReference type="InterPro" id="IPR020476">
    <property type="entry name" value="Nudix_hydrolase"/>
</dbReference>
<dbReference type="PANTHER" id="PTHR43736">
    <property type="entry name" value="ADP-RIBOSE PYROPHOSPHATASE"/>
    <property type="match status" value="1"/>
</dbReference>
<dbReference type="Pfam" id="PF00293">
    <property type="entry name" value="NUDIX"/>
    <property type="match status" value="1"/>
</dbReference>
<dbReference type="InterPro" id="IPR015797">
    <property type="entry name" value="NUDIX_hydrolase-like_dom_sf"/>
</dbReference>
<evidence type="ECO:0000259" key="3">
    <source>
        <dbReference type="PROSITE" id="PS51462"/>
    </source>
</evidence>
<dbReference type="GO" id="GO:0016787">
    <property type="term" value="F:hydrolase activity"/>
    <property type="evidence" value="ECO:0007669"/>
    <property type="project" value="UniProtKB-KW"/>
</dbReference>
<evidence type="ECO:0000313" key="5">
    <source>
        <dbReference type="Proteomes" id="UP000811899"/>
    </source>
</evidence>
<evidence type="ECO:0000313" key="4">
    <source>
        <dbReference type="EMBL" id="MBT0664228.1"/>
    </source>
</evidence>
<sequence length="159" mass="18255">MTRTKPKFKKDHIVTSVVAVILNENKEVLLTRRNIQPFQGEWVMPGGKIDLGEPIAAALEREVMEEVGLKVEVEDLIDVFEHITPGEENYHFIILYYLCHPFYCDISHNSQEVDEARWVSQADLVNYKMPVGTKFILRKIFPDLERRTAGTETAAPQPT</sequence>
<dbReference type="InterPro" id="IPR000086">
    <property type="entry name" value="NUDIX_hydrolase_dom"/>
</dbReference>
<protein>
    <submittedName>
        <fullName evidence="4">NUDIX domain-containing protein</fullName>
    </submittedName>
</protein>
<gene>
    <name evidence="4" type="ORF">KI809_07925</name>
</gene>
<evidence type="ECO:0000256" key="1">
    <source>
        <dbReference type="ARBA" id="ARBA00022801"/>
    </source>
</evidence>
<dbReference type="RefSeq" id="WP_214170987.1">
    <property type="nucleotide sequence ID" value="NZ_JAHCVJ010000002.1"/>
</dbReference>
<dbReference type="PROSITE" id="PS51462">
    <property type="entry name" value="NUDIX"/>
    <property type="match status" value="1"/>
</dbReference>
<dbReference type="PROSITE" id="PS00893">
    <property type="entry name" value="NUDIX_BOX"/>
    <property type="match status" value="1"/>
</dbReference>
<dbReference type="SUPFAM" id="SSF55811">
    <property type="entry name" value="Nudix"/>
    <property type="match status" value="1"/>
</dbReference>
<dbReference type="Gene3D" id="3.90.79.10">
    <property type="entry name" value="Nucleoside Triphosphate Pyrophosphohydrolase"/>
    <property type="match status" value="1"/>
</dbReference>
<dbReference type="AlphaFoldDB" id="A0AAW4L056"/>
<evidence type="ECO:0000256" key="2">
    <source>
        <dbReference type="RuleBase" id="RU003476"/>
    </source>
</evidence>
<comment type="caution">
    <text evidence="4">The sequence shown here is derived from an EMBL/GenBank/DDBJ whole genome shotgun (WGS) entry which is preliminary data.</text>
</comment>
<dbReference type="InterPro" id="IPR020084">
    <property type="entry name" value="NUDIX_hydrolase_CS"/>
</dbReference>
<dbReference type="PRINTS" id="PR00502">
    <property type="entry name" value="NUDIXFAMILY"/>
</dbReference>
<dbReference type="EMBL" id="JAHCVJ010000002">
    <property type="protein sequence ID" value="MBT0664228.1"/>
    <property type="molecule type" value="Genomic_DNA"/>
</dbReference>
<organism evidence="4 5">
    <name type="scientific">Geoanaerobacter pelophilus</name>
    <dbReference type="NCBI Taxonomy" id="60036"/>
    <lineage>
        <taxon>Bacteria</taxon>
        <taxon>Pseudomonadati</taxon>
        <taxon>Thermodesulfobacteriota</taxon>
        <taxon>Desulfuromonadia</taxon>
        <taxon>Geobacterales</taxon>
        <taxon>Geobacteraceae</taxon>
        <taxon>Geoanaerobacter</taxon>
    </lineage>
</organism>
<comment type="similarity">
    <text evidence="2">Belongs to the Nudix hydrolase family.</text>
</comment>
<keyword evidence="1 2" id="KW-0378">Hydrolase</keyword>
<accession>A0AAW4L056</accession>
<dbReference type="Proteomes" id="UP000811899">
    <property type="component" value="Unassembled WGS sequence"/>
</dbReference>
<proteinExistence type="inferred from homology"/>
<feature type="domain" description="Nudix hydrolase" evidence="3">
    <location>
        <begin position="12"/>
        <end position="143"/>
    </location>
</feature>
<name>A0AAW4L056_9BACT</name>
<reference evidence="4 5" key="1">
    <citation type="submission" date="2021-05" db="EMBL/GenBank/DDBJ databases">
        <title>The draft genome of Geobacter pelophilus DSM 12255.</title>
        <authorList>
            <person name="Xu Z."/>
            <person name="Masuda Y."/>
            <person name="Itoh H."/>
            <person name="Senoo K."/>
        </authorList>
    </citation>
    <scope>NUCLEOTIDE SEQUENCE [LARGE SCALE GENOMIC DNA]</scope>
    <source>
        <strain evidence="4 5">DSM 12255</strain>
    </source>
</reference>